<evidence type="ECO:0000256" key="4">
    <source>
        <dbReference type="ARBA" id="ARBA00023180"/>
    </source>
</evidence>
<feature type="region of interest" description="Disordered" evidence="6">
    <location>
        <begin position="136"/>
        <end position="156"/>
    </location>
</feature>
<feature type="compositionally biased region" description="Low complexity" evidence="6">
    <location>
        <begin position="629"/>
        <end position="639"/>
    </location>
</feature>
<protein>
    <recommendedName>
        <fullName evidence="8">Ig-like domain-containing protein</fullName>
    </recommendedName>
</protein>
<evidence type="ECO:0000256" key="3">
    <source>
        <dbReference type="ARBA" id="ARBA00023157"/>
    </source>
</evidence>
<feature type="transmembrane region" description="Helical" evidence="7">
    <location>
        <begin position="588"/>
        <end position="607"/>
    </location>
</feature>
<dbReference type="Pfam" id="PF13927">
    <property type="entry name" value="Ig_3"/>
    <property type="match status" value="2"/>
</dbReference>
<evidence type="ECO:0000256" key="2">
    <source>
        <dbReference type="ARBA" id="ARBA00023136"/>
    </source>
</evidence>
<name>A0A7J5XS34_DISMA</name>
<reference evidence="9 10" key="1">
    <citation type="submission" date="2020-03" db="EMBL/GenBank/DDBJ databases">
        <title>Dissostichus mawsoni Genome sequencing and assembly.</title>
        <authorList>
            <person name="Park H."/>
        </authorList>
    </citation>
    <scope>NUCLEOTIDE SEQUENCE [LARGE SCALE GENOMIC DNA]</scope>
    <source>
        <strain evidence="9">DM0001</strain>
        <tissue evidence="9">Muscle</tissue>
    </source>
</reference>
<dbReference type="GO" id="GO:0050839">
    <property type="term" value="F:cell adhesion molecule binding"/>
    <property type="evidence" value="ECO:0007669"/>
    <property type="project" value="TreeGrafter"/>
</dbReference>
<evidence type="ECO:0000256" key="1">
    <source>
        <dbReference type="ARBA" id="ARBA00004479"/>
    </source>
</evidence>
<keyword evidence="7" id="KW-1133">Transmembrane helix</keyword>
<proteinExistence type="predicted"/>
<dbReference type="GO" id="GO:0005911">
    <property type="term" value="C:cell-cell junction"/>
    <property type="evidence" value="ECO:0007669"/>
    <property type="project" value="TreeGrafter"/>
</dbReference>
<dbReference type="GO" id="GO:0005886">
    <property type="term" value="C:plasma membrane"/>
    <property type="evidence" value="ECO:0007669"/>
    <property type="project" value="TreeGrafter"/>
</dbReference>
<evidence type="ECO:0000313" key="10">
    <source>
        <dbReference type="Proteomes" id="UP000518266"/>
    </source>
</evidence>
<feature type="domain" description="Ig-like" evidence="8">
    <location>
        <begin position="301"/>
        <end position="383"/>
    </location>
</feature>
<dbReference type="Pfam" id="PF13895">
    <property type="entry name" value="Ig_2"/>
    <property type="match status" value="1"/>
</dbReference>
<keyword evidence="2 7" id="KW-0472">Membrane</keyword>
<evidence type="ECO:0000256" key="7">
    <source>
        <dbReference type="SAM" id="Phobius"/>
    </source>
</evidence>
<dbReference type="InterPro" id="IPR051275">
    <property type="entry name" value="Cell_adhesion_signaling"/>
</dbReference>
<dbReference type="Proteomes" id="UP000518266">
    <property type="component" value="Unassembled WGS sequence"/>
</dbReference>
<keyword evidence="3" id="KW-1015">Disulfide bond</keyword>
<dbReference type="Pfam" id="PF08205">
    <property type="entry name" value="C2-set_2"/>
    <property type="match status" value="1"/>
</dbReference>
<comment type="subcellular location">
    <subcellularLocation>
        <location evidence="1">Membrane</location>
        <topology evidence="1">Single-pass type I membrane protein</topology>
    </subcellularLocation>
</comment>
<dbReference type="SMART" id="SM00408">
    <property type="entry name" value="IGc2"/>
    <property type="match status" value="3"/>
</dbReference>
<dbReference type="CDD" id="cd00096">
    <property type="entry name" value="Ig"/>
    <property type="match status" value="1"/>
</dbReference>
<dbReference type="SUPFAM" id="SSF48726">
    <property type="entry name" value="Immunoglobulin"/>
    <property type="match status" value="5"/>
</dbReference>
<comment type="caution">
    <text evidence="9">The sequence shown here is derived from an EMBL/GenBank/DDBJ whole genome shotgun (WGS) entry which is preliminary data.</text>
</comment>
<evidence type="ECO:0000259" key="8">
    <source>
        <dbReference type="PROSITE" id="PS50835"/>
    </source>
</evidence>
<feature type="domain" description="Ig-like" evidence="8">
    <location>
        <begin position="207"/>
        <end position="279"/>
    </location>
</feature>
<evidence type="ECO:0000256" key="6">
    <source>
        <dbReference type="SAM" id="MobiDB-lite"/>
    </source>
</evidence>
<dbReference type="Gene3D" id="2.60.40.10">
    <property type="entry name" value="Immunoglobulins"/>
    <property type="match status" value="5"/>
</dbReference>
<dbReference type="SMART" id="SM00409">
    <property type="entry name" value="IG"/>
    <property type="match status" value="4"/>
</dbReference>
<keyword evidence="7" id="KW-0812">Transmembrane</keyword>
<dbReference type="EMBL" id="JAAKFY010000021">
    <property type="protein sequence ID" value="KAF3839357.1"/>
    <property type="molecule type" value="Genomic_DNA"/>
</dbReference>
<organism evidence="9 10">
    <name type="scientific">Dissostichus mawsoni</name>
    <name type="common">Antarctic cod</name>
    <dbReference type="NCBI Taxonomy" id="36200"/>
    <lineage>
        <taxon>Eukaryota</taxon>
        <taxon>Metazoa</taxon>
        <taxon>Chordata</taxon>
        <taxon>Craniata</taxon>
        <taxon>Vertebrata</taxon>
        <taxon>Euteleostomi</taxon>
        <taxon>Actinopterygii</taxon>
        <taxon>Neopterygii</taxon>
        <taxon>Teleostei</taxon>
        <taxon>Neoteleostei</taxon>
        <taxon>Acanthomorphata</taxon>
        <taxon>Eupercaria</taxon>
        <taxon>Perciformes</taxon>
        <taxon>Notothenioidei</taxon>
        <taxon>Nototheniidae</taxon>
        <taxon>Dissostichus</taxon>
    </lineage>
</organism>
<dbReference type="PROSITE" id="PS50835">
    <property type="entry name" value="IG_LIKE"/>
    <property type="match status" value="4"/>
</dbReference>
<keyword evidence="10" id="KW-1185">Reference proteome</keyword>
<keyword evidence="4" id="KW-0325">Glycoprotein</keyword>
<dbReference type="InterPro" id="IPR007110">
    <property type="entry name" value="Ig-like_dom"/>
</dbReference>
<dbReference type="InterPro" id="IPR013162">
    <property type="entry name" value="CD80_C2-set"/>
</dbReference>
<sequence>MCHSAVINCSAYEWLALAANSSNALNPIMPSGLQSKTNCPAGQRAPPVCVIVCSSAKRREAKKQKENKIEPKGKWKGGVVTHGYKLDDRKRRLKVLGMPVPRITADTLTLSPRHVVCGGAVVVKVAPVVEDEQGNRKRVAFSQGGERKSDDSTPLSGRVTIGEDFTLTISDVQPSDELDFYCQVTAGAAGVGESSTLLKVFFAPEKPELTKPSSQAISVGETSSSEIGTCVAVNGHPMPRIIWFKDDQPLPEEASGLKSARSDLYMQPTKADKDSVFHCVCKVSKGGIFTCSMSALVRPDPSEKATFSLLNTEPVKEGDAVTMKCETDGNPQPEFDFTHDDKAINGVGGVLTLKSVKRTDAGVYKCTATDFDNLEADLSGAITLNVNYIDPVSVIPAEPQVVMLGDKVEWQCKTKGSATHTVQWKKGSEVLSQSGTLSIQAASYENAGEYMCVGAVPSVPGLTAMASVTLTVKGKPMIETPAVGEVTKEGDMVTLKCSAYGFPAPQFTWKPSGKESVSVEGSKAVSSVTLEATPEVMKDGVKCEASNEHGSTSQTFLQLTTQPTEVEPSPFSSSCPPFFSQDSDPQQGGSSGVVIAVVVCVLLLLLLGQWRGEHRHRGGDEDRQGQRGGRPPQQETVLR</sequence>
<keyword evidence="5" id="KW-0393">Immunoglobulin domain</keyword>
<dbReference type="InterPro" id="IPR003599">
    <property type="entry name" value="Ig_sub"/>
</dbReference>
<feature type="region of interest" description="Disordered" evidence="6">
    <location>
        <begin position="560"/>
        <end position="586"/>
    </location>
</feature>
<evidence type="ECO:0000256" key="5">
    <source>
        <dbReference type="ARBA" id="ARBA00023319"/>
    </source>
</evidence>
<feature type="region of interest" description="Disordered" evidence="6">
    <location>
        <begin position="613"/>
        <end position="639"/>
    </location>
</feature>
<dbReference type="GO" id="GO:0098609">
    <property type="term" value="P:cell-cell adhesion"/>
    <property type="evidence" value="ECO:0007669"/>
    <property type="project" value="TreeGrafter"/>
</dbReference>
<feature type="domain" description="Ig-like" evidence="8">
    <location>
        <begin position="476"/>
        <end position="560"/>
    </location>
</feature>
<dbReference type="PANTHER" id="PTHR11640">
    <property type="entry name" value="NEPHRIN"/>
    <property type="match status" value="1"/>
</dbReference>
<accession>A0A7J5XS34</accession>
<dbReference type="PANTHER" id="PTHR11640:SF162">
    <property type="entry name" value="BASAL CELL ADHESION MOLECULE ISOFORM X1-RELATED"/>
    <property type="match status" value="1"/>
</dbReference>
<evidence type="ECO:0000313" key="9">
    <source>
        <dbReference type="EMBL" id="KAF3839357.1"/>
    </source>
</evidence>
<dbReference type="InterPro" id="IPR013783">
    <property type="entry name" value="Ig-like_fold"/>
</dbReference>
<dbReference type="InterPro" id="IPR036179">
    <property type="entry name" value="Ig-like_dom_sf"/>
</dbReference>
<dbReference type="InterPro" id="IPR003598">
    <property type="entry name" value="Ig_sub2"/>
</dbReference>
<dbReference type="AlphaFoldDB" id="A0A7J5XS34"/>
<dbReference type="OrthoDB" id="10010939at2759"/>
<feature type="domain" description="Ig-like" evidence="8">
    <location>
        <begin position="391"/>
        <end position="469"/>
    </location>
</feature>
<gene>
    <name evidence="9" type="ORF">F7725_018074</name>
</gene>